<keyword evidence="3" id="KW-1185">Reference proteome</keyword>
<keyword evidence="1" id="KW-1133">Transmembrane helix</keyword>
<dbReference type="Proteomes" id="UP000195569">
    <property type="component" value="Unassembled WGS sequence"/>
</dbReference>
<feature type="transmembrane region" description="Helical" evidence="1">
    <location>
        <begin position="55"/>
        <end position="74"/>
    </location>
</feature>
<organism evidence="2 3">
    <name type="scientific">Paraburkholderia piptadeniae</name>
    <dbReference type="NCBI Taxonomy" id="1701573"/>
    <lineage>
        <taxon>Bacteria</taxon>
        <taxon>Pseudomonadati</taxon>
        <taxon>Pseudomonadota</taxon>
        <taxon>Betaproteobacteria</taxon>
        <taxon>Burkholderiales</taxon>
        <taxon>Burkholderiaceae</taxon>
        <taxon>Paraburkholderia</taxon>
    </lineage>
</organism>
<dbReference type="AlphaFoldDB" id="A0A1N7S2I6"/>
<accession>A0A1N7S2I6</accession>
<evidence type="ECO:0008006" key="4">
    <source>
        <dbReference type="Google" id="ProtNLM"/>
    </source>
</evidence>
<dbReference type="PROSITE" id="PS51257">
    <property type="entry name" value="PROKAR_LIPOPROTEIN"/>
    <property type="match status" value="1"/>
</dbReference>
<keyword evidence="1" id="KW-0812">Transmembrane</keyword>
<reference evidence="2" key="1">
    <citation type="submission" date="2016-12" db="EMBL/GenBank/DDBJ databases">
        <authorList>
            <person name="Moulin L."/>
        </authorList>
    </citation>
    <scope>NUCLEOTIDE SEQUENCE [LARGE SCALE GENOMIC DNA]</scope>
    <source>
        <strain evidence="2">STM 7183</strain>
    </source>
</reference>
<evidence type="ECO:0000313" key="3">
    <source>
        <dbReference type="Proteomes" id="UP000195569"/>
    </source>
</evidence>
<comment type="caution">
    <text evidence="2">The sequence shown here is derived from an EMBL/GenBank/DDBJ whole genome shotgun (WGS) entry which is preliminary data.</text>
</comment>
<feature type="transmembrane region" description="Helical" evidence="1">
    <location>
        <begin position="6"/>
        <end position="34"/>
    </location>
</feature>
<sequence length="77" mass="8622">MKRLPIYFVCSLVVCWATVAVAWAIGLIISCAFVEGCYGKFGIVDLMRLISLKSVLVRGTLLSVVFMVFAWAKFRRS</sequence>
<evidence type="ECO:0000313" key="2">
    <source>
        <dbReference type="EMBL" id="SIT41614.1"/>
    </source>
</evidence>
<gene>
    <name evidence="2" type="ORF">BN2476_300090</name>
</gene>
<evidence type="ECO:0000256" key="1">
    <source>
        <dbReference type="SAM" id="Phobius"/>
    </source>
</evidence>
<name>A0A1N7S2I6_9BURK</name>
<proteinExistence type="predicted"/>
<protein>
    <recommendedName>
        <fullName evidence="4">Transmembrane protein</fullName>
    </recommendedName>
</protein>
<dbReference type="EMBL" id="CYGY02000030">
    <property type="protein sequence ID" value="SIT41614.1"/>
    <property type="molecule type" value="Genomic_DNA"/>
</dbReference>
<keyword evidence="1" id="KW-0472">Membrane</keyword>